<dbReference type="Pfam" id="PF06165">
    <property type="entry name" value="GH94_b-supersand"/>
    <property type="match status" value="2"/>
</dbReference>
<dbReference type="GO" id="GO:0005975">
    <property type="term" value="P:carbohydrate metabolic process"/>
    <property type="evidence" value="ECO:0007669"/>
    <property type="project" value="InterPro"/>
</dbReference>
<feature type="domain" description="Glycoamylase-like" evidence="5">
    <location>
        <begin position="1343"/>
        <end position="1529"/>
    </location>
</feature>
<dbReference type="InterPro" id="IPR033432">
    <property type="entry name" value="GH94_catalytic"/>
</dbReference>
<dbReference type="InterPro" id="IPR037820">
    <property type="entry name" value="GH94N_NdvB"/>
</dbReference>
<dbReference type="SMART" id="SM01068">
    <property type="entry name" value="CBM_X"/>
    <property type="match status" value="2"/>
</dbReference>
<proteinExistence type="predicted"/>
<dbReference type="SUPFAM" id="SSF74650">
    <property type="entry name" value="Galactose mutarotase-like"/>
    <property type="match status" value="2"/>
</dbReference>
<evidence type="ECO:0000259" key="4">
    <source>
        <dbReference type="Pfam" id="PF06165"/>
    </source>
</evidence>
<name>A0AAT9F1A4_SERMA</name>
<dbReference type="InterPro" id="IPR019282">
    <property type="entry name" value="Glycoamylase-like_cons_dom"/>
</dbReference>
<feature type="transmembrane region" description="Helical" evidence="3">
    <location>
        <begin position="451"/>
        <end position="473"/>
    </location>
</feature>
<protein>
    <submittedName>
        <fullName evidence="7">Glycosyltransferase 36</fullName>
    </submittedName>
</protein>
<dbReference type="SUPFAM" id="SSF48208">
    <property type="entry name" value="Six-hairpin glycosidases"/>
    <property type="match status" value="1"/>
</dbReference>
<feature type="domain" description="Glycosyl hydrolase 94 catalytic" evidence="6">
    <location>
        <begin position="2384"/>
        <end position="2808"/>
    </location>
</feature>
<dbReference type="GO" id="GO:0016757">
    <property type="term" value="F:glycosyltransferase activity"/>
    <property type="evidence" value="ECO:0007669"/>
    <property type="project" value="UniProtKB-KW"/>
</dbReference>
<dbReference type="Gene3D" id="2.70.98.40">
    <property type="entry name" value="Glycoside hydrolase, family 65, N-terminal domain"/>
    <property type="match status" value="2"/>
</dbReference>
<keyword evidence="3" id="KW-1133">Transmembrane helix</keyword>
<dbReference type="InterPro" id="IPR037824">
    <property type="entry name" value="GH94N_2_NdvB"/>
</dbReference>
<dbReference type="GO" id="GO:0030246">
    <property type="term" value="F:carbohydrate binding"/>
    <property type="evidence" value="ECO:0007669"/>
    <property type="project" value="InterPro"/>
</dbReference>
<dbReference type="InterPro" id="IPR011013">
    <property type="entry name" value="Gal_mutarotase_sf_dom"/>
</dbReference>
<dbReference type="EMBL" id="AP013063">
    <property type="protein sequence ID" value="BAO34862.1"/>
    <property type="molecule type" value="Genomic_DNA"/>
</dbReference>
<evidence type="ECO:0000259" key="5">
    <source>
        <dbReference type="Pfam" id="PF10091"/>
    </source>
</evidence>
<dbReference type="InterPro" id="IPR052047">
    <property type="entry name" value="GH94_Enzymes"/>
</dbReference>
<dbReference type="RefSeq" id="WP_041036045.1">
    <property type="nucleotide sequence ID" value="NZ_AP013063.1"/>
</dbReference>
<dbReference type="CDD" id="cd11756">
    <property type="entry name" value="GH94N_ChvB_NdvB_1_like"/>
    <property type="match status" value="1"/>
</dbReference>
<keyword evidence="3" id="KW-0472">Membrane</keyword>
<accession>A0AAT9F1A4</accession>
<dbReference type="PANTHER" id="PTHR37469:SF2">
    <property type="entry name" value="CELLOBIONIC ACID PHOSPHORYLASE"/>
    <property type="match status" value="1"/>
</dbReference>
<dbReference type="Gene3D" id="1.50.10.140">
    <property type="match status" value="2"/>
</dbReference>
<dbReference type="Gene3D" id="1.50.10.10">
    <property type="match status" value="1"/>
</dbReference>
<feature type="transmembrane region" description="Helical" evidence="3">
    <location>
        <begin position="979"/>
        <end position="999"/>
    </location>
</feature>
<evidence type="ECO:0000256" key="3">
    <source>
        <dbReference type="SAM" id="Phobius"/>
    </source>
</evidence>
<gene>
    <name evidence="7" type="ORF">SM39_2882</name>
</gene>
<dbReference type="InterPro" id="IPR010383">
    <property type="entry name" value="Glyco_hydrolase_94_b-supersand"/>
</dbReference>
<keyword evidence="1" id="KW-0328">Glycosyltransferase</keyword>
<feature type="transmembrane region" description="Helical" evidence="3">
    <location>
        <begin position="831"/>
        <end position="848"/>
    </location>
</feature>
<dbReference type="CDD" id="cd11753">
    <property type="entry name" value="GH94N_ChvB_NdvB_2_like"/>
    <property type="match status" value="1"/>
</dbReference>
<reference evidence="7" key="1">
    <citation type="journal article" date="2014" name="Genome Biol. Evol.">
        <title>Genome evolution and plasticity of Serratia marcescens, an important multidrug-resistant nosocomial pathogen.</title>
        <authorList>
            <person name="Iguchi A."/>
            <person name="Nagaya Y."/>
            <person name="Pradel E."/>
            <person name="Ooka T."/>
            <person name="Ogura Y."/>
            <person name="Katsura K."/>
            <person name="Kurokawa K."/>
            <person name="Oshima K."/>
            <person name="Hattori M."/>
            <person name="Parkhill J."/>
            <person name="Sebaihia M."/>
            <person name="Coulthurst S.J."/>
            <person name="Gotoh N."/>
            <person name="Thomson N.R."/>
            <person name="Ewbank J.J."/>
            <person name="Hayashi T."/>
        </authorList>
    </citation>
    <scope>NUCLEOTIDE SEQUENCE</scope>
    <source>
        <strain evidence="7">SM39</strain>
    </source>
</reference>
<dbReference type="KEGG" id="smar:SM39_2882"/>
<organism evidence="7">
    <name type="scientific">Serratia marcescens SM39</name>
    <dbReference type="NCBI Taxonomy" id="1334564"/>
    <lineage>
        <taxon>Bacteria</taxon>
        <taxon>Pseudomonadati</taxon>
        <taxon>Pseudomonadota</taxon>
        <taxon>Gammaproteobacteria</taxon>
        <taxon>Enterobacterales</taxon>
        <taxon>Yersiniaceae</taxon>
        <taxon>Serratia</taxon>
    </lineage>
</organism>
<keyword evidence="2" id="KW-0808">Transferase</keyword>
<feature type="domain" description="Glycosyl hydrolase 94 supersandwich" evidence="4">
    <location>
        <begin position="1587"/>
        <end position="1862"/>
    </location>
</feature>
<evidence type="ECO:0000259" key="6">
    <source>
        <dbReference type="Pfam" id="PF17167"/>
    </source>
</evidence>
<dbReference type="InterPro" id="IPR008928">
    <property type="entry name" value="6-hairpin_glycosidase_sf"/>
</dbReference>
<evidence type="ECO:0000313" key="7">
    <source>
        <dbReference type="EMBL" id="BAO34862.1"/>
    </source>
</evidence>
<dbReference type="InterPro" id="IPR012341">
    <property type="entry name" value="6hp_glycosidase-like_sf"/>
</dbReference>
<evidence type="ECO:0000256" key="1">
    <source>
        <dbReference type="ARBA" id="ARBA00022676"/>
    </source>
</evidence>
<dbReference type="Pfam" id="PF17167">
    <property type="entry name" value="Glyco_hydro_94"/>
    <property type="match status" value="1"/>
</dbReference>
<dbReference type="Pfam" id="PF10091">
    <property type="entry name" value="Glycoamylase"/>
    <property type="match status" value="1"/>
</dbReference>
<keyword evidence="3" id="KW-0812">Transmembrane</keyword>
<dbReference type="Gene3D" id="2.60.420.10">
    <property type="entry name" value="Maltose phosphorylase, domain 3"/>
    <property type="match status" value="1"/>
</dbReference>
<feature type="transmembrane region" description="Helical" evidence="3">
    <location>
        <begin position="953"/>
        <end position="973"/>
    </location>
</feature>
<dbReference type="InterPro" id="IPR037018">
    <property type="entry name" value="GH65_N"/>
</dbReference>
<feature type="transmembrane region" description="Helical" evidence="3">
    <location>
        <begin position="854"/>
        <end position="871"/>
    </location>
</feature>
<feature type="domain" description="Glycosyl hydrolase 94 supersandwich" evidence="4">
    <location>
        <begin position="2099"/>
        <end position="2370"/>
    </location>
</feature>
<sequence length="2885" mass="323669">MKEKLINWLRSQRKNSKIKPLAARSAKGEPEPLGGTIKAELFSVDQMERYGQRLARSHKLATRKTPYYLLKRLDHNERVLAESCRQLSNGKKSSMTPAGEWLLDNYYLIEEQIRVVRHHLPKTFGRGLPQLTAPHNCPRIYDIAAEAITHGDGRWDAESLTRYIAAYQKETNLTLGELWALPGMLRLALIDNLRRVSVEVAQAQRERNLADDWVNKMLESAENDPANLIIVIADMARSNPPRTSAFVAELVRRLQGHGTMLALPLTWVEQRLAEVSMTSDELIHRFNQQLAVSQLSVSNSIAGLRQLSEMDWAEFVETMSLVDQTLRQDPAGVYPMMHFDTRDHYRHVIEMLARHSPHDEVQVARHVLNMARVAAEDPVGDARNHHIGYYLIDDGRPALEQQLAVRLSRITRVRHALNQAPLLSWLGSLSLLTTASCAELLRHAAGSGISWWGLALLFFPLAIVVSQFVLNLLSEVTTRSREPRPLPRLDFSCGIPAEFRTLVVIPTLLDEKTGIDRLLNALEVCYLGNAMKHLHFALLTDFNDAPHQRQADDAALLAYVSEKIGALNARYPCEGPGHFFLFHRDRQWNDKQGVWMGLERKRGKLNALNDWLRNRDNAFSSLVGAGLEALKNVKYVITLDSDTVLPRDTAHQLIAAMAHPLNQPQYDENRQRVVEGYAILQPRMAEEIPRFGQGRYAALCSSTPGNDPYTRMASDIYQDLFGEGSFIGKGIYDVDVFARSLQGTCPENLVLSHDLLEGCYARSGLLSDVLLYEQYPSNYLVDVARRSRWIRGDWQLLNWLLPRVKKADGSRCANPLSALSQWKLFDNLRRSLVAPSLLLLLFCCLTGLPNTGYWLAVVFILLLLPSALALLQDIARKPPRRPFLQHVRLALKGTLHRLAQIGLRLAALPHEALYSLKAIAVTLWRLLFSQRNLQEWTSYAQSKTRLRVTPTNFYRAMWVNPLAGAGLLLLTAWHNPMALVVALPLSALWVFAPFLLYYLSREPQRSKTAIDEEQRRFLRHTSRQTWDFFNTFVNAQENWLPPDNYQEIPEPVIAHRTSPTNIGLSLLANLTACDFGYLTLCEALRRIELTLDTLDRMEHYRGHLYNWYDTRTLEPLNPRYISSVDSGNLAGHLLTLCAGLPALAQQPVIDPQRIVAGLGDSLELLEQQWGNAAPKNLAKLRQHWQQAQNSPYAALLLELDAMRNYSNGLQEPALNHGEETKRWAGALHQQLNELCAEWAQWYGWLSDAPPDLAQPPSLRWLADAPANLGLSAEQQSRLDAAAALAQQRLAQLGSLRQRLEKMAQMDFHFLYDESTHLLSVGFNCDHNRMDSSKYDLLASEIRLTNYVAIATNQVPQRSWFALGRLFTVIDKEPALMSWSGSMFEYLMPQLVMPAYPDSLLVQMCRAAVARQIAWGKERGVPWGVSESGYFGFDAQQNYQYHAFGVPGLGLRRGLADDMVIAPYATLMALIVEPVAACNNLLTLEHNGAKGRYGFYEALDYTTARLSRGQLYTIVRSYMAHHQGMGFLALSHLLLDAPMVARFARYPAFQSARLLLQERVPDAVELYSPRRHFETHEGTIQPASFSAREFTRVDTPIPEVQLLSNANYHLMLSQAGGSYSRWQNLALTRWREDATRDNWGAFCYLRDPQTGEVWSNTWQPIGGGGAKDYRAVFNDAGAEFQRHLGTLSVKTQVVVSPEDDIELRRLTLINRGKQPRILEITSYAEVVLAPAGNDLAHPAFSNLFVQTELLPDQEAILCHRRPREPKETCPWLLHMMTVQGNSAQTSFETDRGIFIGRGRTPANPQALYHNAPLTNSAGPVIDPIIAIRQRVVLEPNVPLTLDVFYGVCEDRASCLAMLEKYRDRHLADRVFELAWSHSQVVLRQLNANEEDANLFNRLAGAVVFPAQEMRAGGGEIISNRRGQSGLWGHSISGDLPIVLLTVSDAENIALVQQLIQAHNYWRLKGLQVDLVILNEDVGGYRQDLQNQIMGLIAAGMESTLTDKPGGIFVRTSEHMSPEDHRLLLSVARIYLDDRRGGLAEQLNQRLQLPQTLQQPLSPVTASSKLATVDNLPRNLHSPQLPAIEDLQFFNGLGGFSSDGREYVIAMNENKITPAPWSNVIANPLFGTVISESGQAYSWYENAHEYRLTPWDNDPISDRGGEAFYLRDEESGHVWSPTPLPARGRGHYLTRHGFGYSVFEHREGGIDSQLTMLVAQDAPVKLFLLTLTNGSGRTRKLSATGYMEFILGDLRSKTAMHVVTQAATTTGGCGILATNHYGGNGSERTAFFGVTGAHCSISGDRREFLGRNGTLANPAVLKLRRLSGRVGAGLDPCGAVQSALSLIDGDQRSLVFVLGLGQNADEADMLLQRYLDEDRLQDERQQVAAYWDGILNKVQIGTPHPAVDLLANGWLLYQTLSCRIQARSGYYQSGGAFGFRDQLQDTLALTHAAPQRLREQILLCASRQFIEGDVQHWWHPPQGNGVRTRCSDDYLWLPLAMCHYLDATGDESILTEQVGYLEARQLAPGEESAYEQPAQSAVRESLYQHGARALKHGLTFGEHGLPLMGAGDWNDGMNRVGLEGRGESVWLGFFLFSILQRYGDLAERHHDDDLAAQCRRQAAALKDNLHNHAWDGEWYRRGYFDNGEPLGSHLAAECRIDAIAQSWSVLSGAGDPQRSRQAMLSLDTHLVDPQARLIRLLTPPFDGNGPDPGYIRGYLPGVRENGGQYTHGAVWAVMAFAEMGDIERAWQLMALINPINHSLDSAAAERYKVEPYVATADVYAVEPHIGRGGWSWYTGSAGWMYRLILESLLGLKRRGDRLTIDTRLPADWPQFTINYREGASEYQLVVRQGEGETQIIVDGIPQSEPTIALRDDGRIHQVEVILGKEDT</sequence>
<evidence type="ECO:0000256" key="2">
    <source>
        <dbReference type="ARBA" id="ARBA00022679"/>
    </source>
</evidence>
<dbReference type="PANTHER" id="PTHR37469">
    <property type="entry name" value="CELLOBIONIC ACID PHOSPHORYLASE-RELATED"/>
    <property type="match status" value="1"/>
</dbReference>